<evidence type="ECO:0000313" key="3">
    <source>
        <dbReference type="Proteomes" id="UP001286313"/>
    </source>
</evidence>
<dbReference type="Proteomes" id="UP001286313">
    <property type="component" value="Unassembled WGS sequence"/>
</dbReference>
<name>A0AAE1L175_PETCI</name>
<dbReference type="EMBL" id="JAWQEG010000251">
    <property type="protein sequence ID" value="KAK3892599.1"/>
    <property type="molecule type" value="Genomic_DNA"/>
</dbReference>
<gene>
    <name evidence="2" type="ORF">Pcinc_003575</name>
</gene>
<comment type="caution">
    <text evidence="2">The sequence shown here is derived from an EMBL/GenBank/DDBJ whole genome shotgun (WGS) entry which is preliminary data.</text>
</comment>
<evidence type="ECO:0000313" key="2">
    <source>
        <dbReference type="EMBL" id="KAK3892599.1"/>
    </source>
</evidence>
<feature type="region of interest" description="Disordered" evidence="1">
    <location>
        <begin position="1"/>
        <end position="25"/>
    </location>
</feature>
<proteinExistence type="predicted"/>
<keyword evidence="3" id="KW-1185">Reference proteome</keyword>
<organism evidence="2 3">
    <name type="scientific">Petrolisthes cinctipes</name>
    <name type="common">Flat porcelain crab</name>
    <dbReference type="NCBI Taxonomy" id="88211"/>
    <lineage>
        <taxon>Eukaryota</taxon>
        <taxon>Metazoa</taxon>
        <taxon>Ecdysozoa</taxon>
        <taxon>Arthropoda</taxon>
        <taxon>Crustacea</taxon>
        <taxon>Multicrustacea</taxon>
        <taxon>Malacostraca</taxon>
        <taxon>Eumalacostraca</taxon>
        <taxon>Eucarida</taxon>
        <taxon>Decapoda</taxon>
        <taxon>Pleocyemata</taxon>
        <taxon>Anomura</taxon>
        <taxon>Galatheoidea</taxon>
        <taxon>Porcellanidae</taxon>
        <taxon>Petrolisthes</taxon>
    </lineage>
</organism>
<accession>A0AAE1L175</accession>
<reference evidence="2" key="1">
    <citation type="submission" date="2023-10" db="EMBL/GenBank/DDBJ databases">
        <title>Genome assemblies of two species of porcelain crab, Petrolisthes cinctipes and Petrolisthes manimaculis (Anomura: Porcellanidae).</title>
        <authorList>
            <person name="Angst P."/>
        </authorList>
    </citation>
    <scope>NUCLEOTIDE SEQUENCE</scope>
    <source>
        <strain evidence="2">PB745_01</strain>
        <tissue evidence="2">Gill</tissue>
    </source>
</reference>
<sequence length="79" mass="8799">MSNENTAAGLEDGSETTEPTDFHSRLSEDISRAMEECFRSACYRDRCDCCSDPCDGVVCEDHEGGDKNAESASKRYYIM</sequence>
<evidence type="ECO:0000256" key="1">
    <source>
        <dbReference type="SAM" id="MobiDB-lite"/>
    </source>
</evidence>
<protein>
    <submittedName>
        <fullName evidence="2">Uncharacterized protein</fullName>
    </submittedName>
</protein>
<dbReference type="AlphaFoldDB" id="A0AAE1L175"/>